<keyword evidence="2" id="KW-1185">Reference proteome</keyword>
<dbReference type="KEGG" id="blep:AL038_00715"/>
<dbReference type="AlphaFoldDB" id="A0A2N9YCL5"/>
<dbReference type="EMBL" id="CP018889">
    <property type="protein sequence ID" value="AUI68176.1"/>
    <property type="molecule type" value="Genomic_DNA"/>
</dbReference>
<reference evidence="2" key="1">
    <citation type="submission" date="2016-12" db="EMBL/GenBank/DDBJ databases">
        <title>Complete Genome Sequence of Beggiatoa leptomitiformis D-401.</title>
        <authorList>
            <person name="Fomenkov A."/>
            <person name="Vincze T."/>
            <person name="Grabovich M."/>
            <person name="Anton B.P."/>
            <person name="Dubinina G."/>
            <person name="Orlova M."/>
            <person name="Belousova E."/>
            <person name="Roberts R.J."/>
        </authorList>
    </citation>
    <scope>NUCLEOTIDE SEQUENCE [LARGE SCALE GENOMIC DNA]</scope>
    <source>
        <strain evidence="2">D-401</strain>
    </source>
</reference>
<accession>A0A2N9YCL5</accession>
<evidence type="ECO:0000313" key="2">
    <source>
        <dbReference type="Proteomes" id="UP000234271"/>
    </source>
</evidence>
<dbReference type="OrthoDB" id="9884338at2"/>
<protein>
    <submittedName>
        <fullName evidence="1">Uncharacterized protein</fullName>
    </submittedName>
</protein>
<sequence length="66" mass="7478">MNEDLIEKRQIILAARQAAHSGLKASANPYPVDTENYMTWQHFYTMAQNAGSMQCLYAAEYEASAY</sequence>
<dbReference type="STRING" id="288004.AL038_00715"/>
<evidence type="ECO:0000313" key="1">
    <source>
        <dbReference type="EMBL" id="AUI68176.1"/>
    </source>
</evidence>
<proteinExistence type="predicted"/>
<organism evidence="1 2">
    <name type="scientific">Beggiatoa leptomitoformis</name>
    <dbReference type="NCBI Taxonomy" id="288004"/>
    <lineage>
        <taxon>Bacteria</taxon>
        <taxon>Pseudomonadati</taxon>
        <taxon>Pseudomonadota</taxon>
        <taxon>Gammaproteobacteria</taxon>
        <taxon>Thiotrichales</taxon>
        <taxon>Thiotrichaceae</taxon>
        <taxon>Beggiatoa</taxon>
    </lineage>
</organism>
<dbReference type="RefSeq" id="WP_062147553.1">
    <property type="nucleotide sequence ID" value="NZ_CP012373.2"/>
</dbReference>
<gene>
    <name evidence="1" type="ORF">BLE401_05330</name>
</gene>
<dbReference type="Proteomes" id="UP000234271">
    <property type="component" value="Chromosome"/>
</dbReference>
<name>A0A2N9YCL5_9GAMM</name>